<feature type="region of interest" description="Disordered" evidence="1">
    <location>
        <begin position="1"/>
        <end position="31"/>
    </location>
</feature>
<accession>A0A9Q0EP09</accession>
<gene>
    <name evidence="2" type="ORF">NHX12_022913</name>
</gene>
<name>A0A9Q0EP09_9TELE</name>
<evidence type="ECO:0000313" key="2">
    <source>
        <dbReference type="EMBL" id="KAJ3610822.1"/>
    </source>
</evidence>
<dbReference type="EMBL" id="JANIIK010000038">
    <property type="protein sequence ID" value="KAJ3610822.1"/>
    <property type="molecule type" value="Genomic_DNA"/>
</dbReference>
<protein>
    <submittedName>
        <fullName evidence="2">Uncharacterized protein</fullName>
    </submittedName>
</protein>
<proteinExistence type="predicted"/>
<organism evidence="2 3">
    <name type="scientific">Muraenolepis orangiensis</name>
    <name type="common">Patagonian moray cod</name>
    <dbReference type="NCBI Taxonomy" id="630683"/>
    <lineage>
        <taxon>Eukaryota</taxon>
        <taxon>Metazoa</taxon>
        <taxon>Chordata</taxon>
        <taxon>Craniata</taxon>
        <taxon>Vertebrata</taxon>
        <taxon>Euteleostomi</taxon>
        <taxon>Actinopterygii</taxon>
        <taxon>Neopterygii</taxon>
        <taxon>Teleostei</taxon>
        <taxon>Neoteleostei</taxon>
        <taxon>Acanthomorphata</taxon>
        <taxon>Zeiogadaria</taxon>
        <taxon>Gadariae</taxon>
        <taxon>Gadiformes</taxon>
        <taxon>Muraenolepidoidei</taxon>
        <taxon>Muraenolepididae</taxon>
        <taxon>Muraenolepis</taxon>
    </lineage>
</organism>
<evidence type="ECO:0000256" key="1">
    <source>
        <dbReference type="SAM" id="MobiDB-lite"/>
    </source>
</evidence>
<feature type="compositionally biased region" description="Polar residues" evidence="1">
    <location>
        <begin position="1"/>
        <end position="14"/>
    </location>
</feature>
<comment type="caution">
    <text evidence="2">The sequence shown here is derived from an EMBL/GenBank/DDBJ whole genome shotgun (WGS) entry which is preliminary data.</text>
</comment>
<evidence type="ECO:0000313" key="3">
    <source>
        <dbReference type="Proteomes" id="UP001148018"/>
    </source>
</evidence>
<reference evidence="2" key="1">
    <citation type="submission" date="2022-07" db="EMBL/GenBank/DDBJ databases">
        <title>Chromosome-level genome of Muraenolepis orangiensis.</title>
        <authorList>
            <person name="Kim J."/>
        </authorList>
    </citation>
    <scope>NUCLEOTIDE SEQUENCE</scope>
    <source>
        <strain evidence="2">KU_S4_2022</strain>
        <tissue evidence="2">Muscle</tissue>
    </source>
</reference>
<keyword evidence="3" id="KW-1185">Reference proteome</keyword>
<sequence>MVEALNGSSTSGGRTLQPYRSPDGPQEVGTPRRVWFLKRGASLVENKAHLSSSPPRLLMSDLASDVFDENIDELSN</sequence>
<dbReference type="Proteomes" id="UP001148018">
    <property type="component" value="Unassembled WGS sequence"/>
</dbReference>
<dbReference type="AlphaFoldDB" id="A0A9Q0EP09"/>